<reference evidence="1" key="1">
    <citation type="submission" date="2022-07" db="EMBL/GenBank/DDBJ databases">
        <title>Genome Sequence of Phlebia brevispora.</title>
        <authorList>
            <person name="Buettner E."/>
        </authorList>
    </citation>
    <scope>NUCLEOTIDE SEQUENCE</scope>
    <source>
        <strain evidence="1">MPL23</strain>
    </source>
</reference>
<dbReference type="EMBL" id="JANHOG010000476">
    <property type="protein sequence ID" value="KAJ3553987.1"/>
    <property type="molecule type" value="Genomic_DNA"/>
</dbReference>
<evidence type="ECO:0000313" key="1">
    <source>
        <dbReference type="EMBL" id="KAJ3553987.1"/>
    </source>
</evidence>
<name>A0ACC1T631_9APHY</name>
<dbReference type="Proteomes" id="UP001148662">
    <property type="component" value="Unassembled WGS sequence"/>
</dbReference>
<organism evidence="1 2">
    <name type="scientific">Phlebia brevispora</name>
    <dbReference type="NCBI Taxonomy" id="194682"/>
    <lineage>
        <taxon>Eukaryota</taxon>
        <taxon>Fungi</taxon>
        <taxon>Dikarya</taxon>
        <taxon>Basidiomycota</taxon>
        <taxon>Agaricomycotina</taxon>
        <taxon>Agaricomycetes</taxon>
        <taxon>Polyporales</taxon>
        <taxon>Meruliaceae</taxon>
        <taxon>Phlebia</taxon>
    </lineage>
</organism>
<proteinExistence type="predicted"/>
<protein>
    <submittedName>
        <fullName evidence="1">Uncharacterized protein</fullName>
    </submittedName>
</protein>
<comment type="caution">
    <text evidence="1">The sequence shown here is derived from an EMBL/GenBank/DDBJ whole genome shotgun (WGS) entry which is preliminary data.</text>
</comment>
<keyword evidence="2" id="KW-1185">Reference proteome</keyword>
<sequence length="153" mass="17072">MSYSTQGRSPQEVYQNTQPHQPRPPVQFFNNGVLGIRLVDAIAGHVSGLHEAGTLAPLTGANRITCRINWPGYESWSDGLHVVDHNTQPYTLARLAQVIAKTIQKFCGDNAQVRTREPRADWAVNSIPFESLYLLEIRHVSSGSWQPVISRVL</sequence>
<gene>
    <name evidence="1" type="ORF">NM688_g3334</name>
</gene>
<accession>A0ACC1T631</accession>
<evidence type="ECO:0000313" key="2">
    <source>
        <dbReference type="Proteomes" id="UP001148662"/>
    </source>
</evidence>